<dbReference type="GO" id="GO:0000184">
    <property type="term" value="P:nuclear-transcribed mRNA catabolic process, nonsense-mediated decay"/>
    <property type="evidence" value="ECO:0007669"/>
    <property type="project" value="TreeGrafter"/>
</dbReference>
<dbReference type="SUPFAM" id="SSF48371">
    <property type="entry name" value="ARM repeat"/>
    <property type="match status" value="3"/>
</dbReference>
<dbReference type="AlphaFoldDB" id="A0A0C2N1X6"/>
<protein>
    <submittedName>
        <fullName evidence="8">Nuclear cap-binding protein subunit 1</fullName>
    </submittedName>
</protein>
<accession>A0A0C2N1X6</accession>
<keyword evidence="3" id="KW-0507">mRNA processing</keyword>
<dbReference type="OMA" id="GCKSFTH"/>
<comment type="caution">
    <text evidence="8">The sequence shown here is derived from an EMBL/GenBank/DDBJ whole genome shotgun (WGS) entry which is preliminary data.</text>
</comment>
<keyword evidence="9" id="KW-1185">Reference proteome</keyword>
<evidence type="ECO:0000313" key="8">
    <source>
        <dbReference type="EMBL" id="KII70380.1"/>
    </source>
</evidence>
<keyword evidence="6" id="KW-0539">Nucleus</keyword>
<dbReference type="Proteomes" id="UP000031668">
    <property type="component" value="Unassembled WGS sequence"/>
</dbReference>
<feature type="domain" description="MIF4G" evidence="7">
    <location>
        <begin position="32"/>
        <end position="249"/>
    </location>
</feature>
<dbReference type="EMBL" id="JWZT01002083">
    <property type="protein sequence ID" value="KII70380.1"/>
    <property type="molecule type" value="Genomic_DNA"/>
</dbReference>
<evidence type="ECO:0000256" key="5">
    <source>
        <dbReference type="ARBA" id="ARBA00023187"/>
    </source>
</evidence>
<dbReference type="GO" id="GO:0008380">
    <property type="term" value="P:RNA splicing"/>
    <property type="evidence" value="ECO:0007669"/>
    <property type="project" value="UniProtKB-KW"/>
</dbReference>
<dbReference type="PANTHER" id="PTHR12412">
    <property type="entry name" value="CAP BINDING PROTEIN"/>
    <property type="match status" value="1"/>
</dbReference>
<dbReference type="GO" id="GO:0003729">
    <property type="term" value="F:mRNA binding"/>
    <property type="evidence" value="ECO:0007669"/>
    <property type="project" value="TreeGrafter"/>
</dbReference>
<dbReference type="Pfam" id="PF09090">
    <property type="entry name" value="MIF4G_like_2"/>
    <property type="match status" value="1"/>
</dbReference>
<organism evidence="8 9">
    <name type="scientific">Thelohanellus kitauei</name>
    <name type="common">Myxosporean</name>
    <dbReference type="NCBI Taxonomy" id="669202"/>
    <lineage>
        <taxon>Eukaryota</taxon>
        <taxon>Metazoa</taxon>
        <taxon>Cnidaria</taxon>
        <taxon>Myxozoa</taxon>
        <taxon>Myxosporea</taxon>
        <taxon>Bivalvulida</taxon>
        <taxon>Platysporina</taxon>
        <taxon>Myxobolidae</taxon>
        <taxon>Thelohanellus</taxon>
    </lineage>
</organism>
<dbReference type="GO" id="GO:0000339">
    <property type="term" value="F:RNA cap binding"/>
    <property type="evidence" value="ECO:0007669"/>
    <property type="project" value="InterPro"/>
</dbReference>
<evidence type="ECO:0000259" key="7">
    <source>
        <dbReference type="SMART" id="SM00543"/>
    </source>
</evidence>
<evidence type="ECO:0000256" key="1">
    <source>
        <dbReference type="ARBA" id="ARBA00004123"/>
    </source>
</evidence>
<dbReference type="GO" id="GO:0006406">
    <property type="term" value="P:mRNA export from nucleus"/>
    <property type="evidence" value="ECO:0007669"/>
    <property type="project" value="InterPro"/>
</dbReference>
<evidence type="ECO:0000256" key="2">
    <source>
        <dbReference type="ARBA" id="ARBA00007413"/>
    </source>
</evidence>
<keyword evidence="4" id="KW-0506">mRNA capping</keyword>
<evidence type="ECO:0000313" key="9">
    <source>
        <dbReference type="Proteomes" id="UP000031668"/>
    </source>
</evidence>
<reference evidence="8 9" key="1">
    <citation type="journal article" date="2014" name="Genome Biol. Evol.">
        <title>The genome of the myxosporean Thelohanellus kitauei shows adaptations to nutrient acquisition within its fish host.</title>
        <authorList>
            <person name="Yang Y."/>
            <person name="Xiong J."/>
            <person name="Zhou Z."/>
            <person name="Huo F."/>
            <person name="Miao W."/>
            <person name="Ran C."/>
            <person name="Liu Y."/>
            <person name="Zhang J."/>
            <person name="Feng J."/>
            <person name="Wang M."/>
            <person name="Wang M."/>
            <person name="Wang L."/>
            <person name="Yao B."/>
        </authorList>
    </citation>
    <scope>NUCLEOTIDE SEQUENCE [LARGE SCALE GENOMIC DNA]</scope>
    <source>
        <strain evidence="8">Wuqing</strain>
    </source>
</reference>
<dbReference type="SMART" id="SM00543">
    <property type="entry name" value="MIF4G"/>
    <property type="match status" value="1"/>
</dbReference>
<dbReference type="InterPro" id="IPR003890">
    <property type="entry name" value="MIF4G-like_typ-3"/>
</dbReference>
<dbReference type="GO" id="GO:0006370">
    <property type="term" value="P:7-methylguanosine mRNA capping"/>
    <property type="evidence" value="ECO:0007669"/>
    <property type="project" value="UniProtKB-KW"/>
</dbReference>
<dbReference type="InterPro" id="IPR016024">
    <property type="entry name" value="ARM-type_fold"/>
</dbReference>
<dbReference type="PANTHER" id="PTHR12412:SF2">
    <property type="entry name" value="NUCLEAR CAP-BINDING PROTEIN SUBUNIT 1"/>
    <property type="match status" value="1"/>
</dbReference>
<gene>
    <name evidence="8" type="ORF">RF11_00163</name>
</gene>
<sequence length="762" mass="88522">MSFEGNSGVKRKFNNQGGYRDFKKFSHDEDPVQTIEDLISEISLQRDAVTIEDIDILVANIKREISTRKNTIICTFVQCFSNRRFKVPLYSTIVGQLNQYDEYFGSDLVESLAMALQDSFLEKDLTCAFNIILSLCDLCNVEVVQRPSVLTLLETLLVAANDENASPIQTQWFLLTILHTLPYIGETMENHRACRDAFNNLIKDIDESFKHRKKGYAKALRIWIKDEEFLQFEEIDYTYQIVMNLRDKKWKIDSMDRPYESIRSELGSKSHKFTIENIPNIPVKHFPIPKIVVRVFDEAESRDSEICGSFLPAFGDYERYHICGMISDLINTGDDHKKNLFLIKSSVRNKIYNMPYLIVEALMNEILNYSDFDGSHTKYYSAISELCRQFKDTFVRVIDEMVCNFFEHLASMNVVYFHKFLDWFTIYSNNYSATFDWSVLRASITVSGDEGQLLFFRTVISRLYSLTDVTKNQVVQKLYDSLKLPPTDCIFDYAGKPEKVVITTFATCIREKKSNDQIIESLEQLAGENPSLSLLTAIIHFVFKTGSKTLTHTGLMFEKYLAIINHFIKKSDDSAEKIIESVYSFWQNNPIRLKHALSLFYQNDLLKEIDVISWFMNLQKSNAESLFPWEVILEYFSLINCCKKKSAKRKKGDANKGEKAASISIDVGDNDAKKRSKEQRKEILFKMTSHMAEFIHRHVSECGETPTDTSWFTYILQRFQQLLFQNHDFFVKNQEFLLSLVTKSGQEEHVIEILNRFQSIYS</sequence>
<evidence type="ECO:0000256" key="4">
    <source>
        <dbReference type="ARBA" id="ARBA00023042"/>
    </source>
</evidence>
<comment type="similarity">
    <text evidence="2">Belongs to the NCBP1 family.</text>
</comment>
<dbReference type="Gene3D" id="1.25.40.180">
    <property type="match status" value="3"/>
</dbReference>
<dbReference type="InterPro" id="IPR015174">
    <property type="entry name" value="MIF4G-like_typ-2"/>
</dbReference>
<dbReference type="Pfam" id="PF09088">
    <property type="entry name" value="MIF4G_like"/>
    <property type="match status" value="1"/>
</dbReference>
<dbReference type="OrthoDB" id="10252707at2759"/>
<evidence type="ECO:0000256" key="3">
    <source>
        <dbReference type="ARBA" id="ARBA00022664"/>
    </source>
</evidence>
<keyword evidence="5" id="KW-0508">mRNA splicing</keyword>
<comment type="subcellular location">
    <subcellularLocation>
        <location evidence="1">Nucleus</location>
    </subcellularLocation>
</comment>
<dbReference type="Pfam" id="PF02854">
    <property type="entry name" value="MIF4G"/>
    <property type="match status" value="1"/>
</dbReference>
<proteinExistence type="inferred from homology"/>
<dbReference type="InterPro" id="IPR015172">
    <property type="entry name" value="MIF4G-like_typ-1"/>
</dbReference>
<dbReference type="GO" id="GO:0005634">
    <property type="term" value="C:nucleus"/>
    <property type="evidence" value="ECO:0007669"/>
    <property type="project" value="UniProtKB-SubCell"/>
</dbReference>
<evidence type="ECO:0000256" key="6">
    <source>
        <dbReference type="ARBA" id="ARBA00023242"/>
    </source>
</evidence>
<dbReference type="InterPro" id="IPR027159">
    <property type="entry name" value="CBP80"/>
</dbReference>
<name>A0A0C2N1X6_THEKT</name>
<dbReference type="GO" id="GO:0005846">
    <property type="term" value="C:nuclear cap binding complex"/>
    <property type="evidence" value="ECO:0007669"/>
    <property type="project" value="InterPro"/>
</dbReference>